<proteinExistence type="predicted"/>
<dbReference type="Gene3D" id="1.20.1560.10">
    <property type="entry name" value="ABC transporter type 1, transmembrane domain"/>
    <property type="match status" value="1"/>
</dbReference>
<feature type="region of interest" description="Disordered" evidence="7">
    <location>
        <begin position="1"/>
        <end position="25"/>
    </location>
</feature>
<evidence type="ECO:0000313" key="11">
    <source>
        <dbReference type="EMBL" id="KAA9008351.1"/>
    </source>
</evidence>
<dbReference type="InterPro" id="IPR011527">
    <property type="entry name" value="ABC1_TM_dom"/>
</dbReference>
<organism evidence="11 12">
    <name type="scientific">Histidinibacterium aquaticum</name>
    <dbReference type="NCBI Taxonomy" id="2613962"/>
    <lineage>
        <taxon>Bacteria</taxon>
        <taxon>Pseudomonadati</taxon>
        <taxon>Pseudomonadota</taxon>
        <taxon>Alphaproteobacteria</taxon>
        <taxon>Rhodobacterales</taxon>
        <taxon>Paracoccaceae</taxon>
        <taxon>Histidinibacterium</taxon>
    </lineage>
</organism>
<dbReference type="GO" id="GO:0005524">
    <property type="term" value="F:ATP binding"/>
    <property type="evidence" value="ECO:0007669"/>
    <property type="project" value="UniProtKB-KW"/>
</dbReference>
<evidence type="ECO:0000256" key="6">
    <source>
        <dbReference type="ARBA" id="ARBA00023136"/>
    </source>
</evidence>
<evidence type="ECO:0000256" key="3">
    <source>
        <dbReference type="ARBA" id="ARBA00022741"/>
    </source>
</evidence>
<gene>
    <name evidence="11" type="ORF">F3S47_10520</name>
</gene>
<feature type="transmembrane region" description="Helical" evidence="8">
    <location>
        <begin position="175"/>
        <end position="197"/>
    </location>
</feature>
<feature type="transmembrane region" description="Helical" evidence="8">
    <location>
        <begin position="281"/>
        <end position="304"/>
    </location>
</feature>
<dbReference type="GO" id="GO:0005886">
    <property type="term" value="C:plasma membrane"/>
    <property type="evidence" value="ECO:0007669"/>
    <property type="project" value="UniProtKB-SubCell"/>
</dbReference>
<keyword evidence="3" id="KW-0547">Nucleotide-binding</keyword>
<comment type="subcellular location">
    <subcellularLocation>
        <location evidence="1">Cell membrane</location>
        <topology evidence="1">Multi-pass membrane protein</topology>
    </subcellularLocation>
</comment>
<dbReference type="SUPFAM" id="SSF52540">
    <property type="entry name" value="P-loop containing nucleoside triphosphate hydrolases"/>
    <property type="match status" value="1"/>
</dbReference>
<dbReference type="Proteomes" id="UP000326554">
    <property type="component" value="Unassembled WGS sequence"/>
</dbReference>
<dbReference type="PROSITE" id="PS50929">
    <property type="entry name" value="ABC_TM1F"/>
    <property type="match status" value="1"/>
</dbReference>
<dbReference type="AlphaFoldDB" id="A0A5J5GJD4"/>
<evidence type="ECO:0000256" key="5">
    <source>
        <dbReference type="ARBA" id="ARBA00022989"/>
    </source>
</evidence>
<dbReference type="InterPro" id="IPR003439">
    <property type="entry name" value="ABC_transporter-like_ATP-bd"/>
</dbReference>
<dbReference type="SUPFAM" id="SSF90123">
    <property type="entry name" value="ABC transporter transmembrane region"/>
    <property type="match status" value="1"/>
</dbReference>
<dbReference type="Pfam" id="PF00664">
    <property type="entry name" value="ABC_membrane"/>
    <property type="match status" value="1"/>
</dbReference>
<dbReference type="GO" id="GO:0016887">
    <property type="term" value="F:ATP hydrolysis activity"/>
    <property type="evidence" value="ECO:0007669"/>
    <property type="project" value="InterPro"/>
</dbReference>
<evidence type="ECO:0000313" key="12">
    <source>
        <dbReference type="Proteomes" id="UP000326554"/>
    </source>
</evidence>
<dbReference type="SMART" id="SM00382">
    <property type="entry name" value="AAA"/>
    <property type="match status" value="1"/>
</dbReference>
<evidence type="ECO:0000256" key="7">
    <source>
        <dbReference type="SAM" id="MobiDB-lite"/>
    </source>
</evidence>
<dbReference type="PROSITE" id="PS50893">
    <property type="entry name" value="ABC_TRANSPORTER_2"/>
    <property type="match status" value="1"/>
</dbReference>
<comment type="caution">
    <text evidence="11">The sequence shown here is derived from an EMBL/GenBank/DDBJ whole genome shotgun (WGS) entry which is preliminary data.</text>
</comment>
<dbReference type="PANTHER" id="PTHR43394:SF1">
    <property type="entry name" value="ATP-BINDING CASSETTE SUB-FAMILY B MEMBER 10, MITOCHONDRIAL"/>
    <property type="match status" value="1"/>
</dbReference>
<evidence type="ECO:0000259" key="10">
    <source>
        <dbReference type="PROSITE" id="PS50929"/>
    </source>
</evidence>
<sequence length="719" mass="77643">MPESDASGPVDPVPRPDPEITDRTRRRADLATTYAALLGAELLQADVLEALRPEPGQEPGLSDIARALSGSGLWADIRSGQAARAESWPALAEMTSGQILLVLGQEGETLFLYDRTCADNRAEVPLAEFAPHFSGTLLRAGLQTEELSRRHATGGQTAHWFWSEMRGLSRYFGEVAVASLVANLLAVAVALFSLQVYDRVIPHQSWSTLWVLAAGAGLALVFEALLRIARARLMDSAGRRIELRIQSMLMDRLLGMRRDPGAAPPSATFSAVREFGAIREFFTASTIGTVADLPFLLLFLALVWSIGGPVVWVLVAGGALMVLPSLFLQGRMMRLTRETQGAAAKSNRLLHEVVYDADTVKAHRGEDRVRRVWGELTALGSLATSGQRRLASGLTFWAQGVQQATYVCAVVAGTALVFRGDYTVGTIIAVGILTSRTLGPLTQLAGTLARWANVRAALDALDPIAQAEQHRAEGRSYLRRENLTGAFDLREVRFAYDEEGGATLDIPALRILPGQRVAVLGPNGSGKSTLLRLLSGLGRPASGRVLIDGVDMGQIMPRDLRRGIGYLGQDIRLFAGSLRENLDMTGLVRDDERLFAALDFAGLGPFVRSHPKGLDLLIADGGAGLSTGQRQSIGWARLWLQDPPVVLLDEPTAALDQTLESTLVSRLDGWLEGRTAVLATHRLPILSLCTRTVILQQGRVAVDGPRDEVMAHLKARKGA</sequence>
<keyword evidence="5 8" id="KW-1133">Transmembrane helix</keyword>
<protein>
    <submittedName>
        <fullName evidence="11">ATP-binding cassette domain-containing protein</fullName>
    </submittedName>
</protein>
<dbReference type="Pfam" id="PF00005">
    <property type="entry name" value="ABC_tran"/>
    <property type="match status" value="1"/>
</dbReference>
<evidence type="ECO:0000256" key="8">
    <source>
        <dbReference type="SAM" id="Phobius"/>
    </source>
</evidence>
<dbReference type="InterPro" id="IPR027417">
    <property type="entry name" value="P-loop_NTPase"/>
</dbReference>
<dbReference type="EMBL" id="VYQE01000003">
    <property type="protein sequence ID" value="KAA9008351.1"/>
    <property type="molecule type" value="Genomic_DNA"/>
</dbReference>
<dbReference type="Gene3D" id="3.40.50.300">
    <property type="entry name" value="P-loop containing nucleotide triphosphate hydrolases"/>
    <property type="match status" value="1"/>
</dbReference>
<feature type="transmembrane region" description="Helical" evidence="8">
    <location>
        <begin position="310"/>
        <end position="328"/>
    </location>
</feature>
<evidence type="ECO:0000259" key="9">
    <source>
        <dbReference type="PROSITE" id="PS50893"/>
    </source>
</evidence>
<name>A0A5J5GJD4_9RHOB</name>
<feature type="compositionally biased region" description="Basic and acidic residues" evidence="7">
    <location>
        <begin position="14"/>
        <end position="25"/>
    </location>
</feature>
<feature type="domain" description="ABC transmembrane type-1" evidence="10">
    <location>
        <begin position="175"/>
        <end position="453"/>
    </location>
</feature>
<dbReference type="InterPro" id="IPR036640">
    <property type="entry name" value="ABC1_TM_sf"/>
</dbReference>
<evidence type="ECO:0000256" key="2">
    <source>
        <dbReference type="ARBA" id="ARBA00022692"/>
    </source>
</evidence>
<keyword evidence="6 8" id="KW-0472">Membrane</keyword>
<keyword evidence="12" id="KW-1185">Reference proteome</keyword>
<reference evidence="11 12" key="1">
    <citation type="submission" date="2019-09" db="EMBL/GenBank/DDBJ databases">
        <authorList>
            <person name="Park J.-S."/>
            <person name="Choi H.-J."/>
        </authorList>
    </citation>
    <scope>NUCLEOTIDE SEQUENCE [LARGE SCALE GENOMIC DNA]</scope>
    <source>
        <strain evidence="11 12">176SS1-4</strain>
    </source>
</reference>
<accession>A0A5J5GJD4</accession>
<feature type="domain" description="ABC transporter" evidence="9">
    <location>
        <begin position="478"/>
        <end position="719"/>
    </location>
</feature>
<dbReference type="PANTHER" id="PTHR43394">
    <property type="entry name" value="ATP-DEPENDENT PERMEASE MDL1, MITOCHONDRIAL"/>
    <property type="match status" value="1"/>
</dbReference>
<evidence type="ECO:0000256" key="4">
    <source>
        <dbReference type="ARBA" id="ARBA00022840"/>
    </source>
</evidence>
<dbReference type="GO" id="GO:0015421">
    <property type="term" value="F:ABC-type oligopeptide transporter activity"/>
    <property type="evidence" value="ECO:0007669"/>
    <property type="project" value="TreeGrafter"/>
</dbReference>
<feature type="transmembrane region" description="Helical" evidence="8">
    <location>
        <begin position="209"/>
        <end position="229"/>
    </location>
</feature>
<dbReference type="InterPro" id="IPR039421">
    <property type="entry name" value="Type_1_exporter"/>
</dbReference>
<dbReference type="InterPro" id="IPR003593">
    <property type="entry name" value="AAA+_ATPase"/>
</dbReference>
<keyword evidence="4 11" id="KW-0067">ATP-binding</keyword>
<keyword evidence="2 8" id="KW-0812">Transmembrane</keyword>
<evidence type="ECO:0000256" key="1">
    <source>
        <dbReference type="ARBA" id="ARBA00004651"/>
    </source>
</evidence>